<dbReference type="InterPro" id="IPR006321">
    <property type="entry name" value="PilT/PilU"/>
</dbReference>
<dbReference type="NCBIfam" id="TIGR01420">
    <property type="entry name" value="pilT_fam"/>
    <property type="match status" value="1"/>
</dbReference>
<comment type="similarity">
    <text evidence="1">Belongs to the GSP E family.</text>
</comment>
<sequence length="353" mass="39048">MNIYQLLQIIVDRNASDLHLLAGFKPQLRLNGELISIEGSTPLGASDVDVLVDPLLTPYQKKLFQEKLELDLGFEFNAQGRFRINLYRQKGTTAAAFRLIPKKIRDIHEIGLPDSVMHLTDLKQGLVLVTGPTGHGKSTTLAAFINQINMSKSVHVLTVEDPIEYVYPPGKALISQREINFDTQSWSNSLKYALREDPDVVLIGEMRDLETISSAMTIAETGHLVFATVHTNSAAQTVDRIIDVFPENQQPQIRTQLASVIEAIISLRLIPTISPGRVIASEILYGVPALRSIIRDGKTHLVDNLIQTSGEYGMRSLEVSLAELVRAGKIDITVAKNFSIRPQVLSKLLGRAI</sequence>
<feature type="domain" description="Bacterial type II secretion system protein E" evidence="2">
    <location>
        <begin position="194"/>
        <end position="208"/>
    </location>
</feature>
<dbReference type="Gene3D" id="3.40.50.300">
    <property type="entry name" value="P-loop containing nucleotide triphosphate hydrolases"/>
    <property type="match status" value="1"/>
</dbReference>
<dbReference type="InterPro" id="IPR027417">
    <property type="entry name" value="P-loop_NTPase"/>
</dbReference>
<dbReference type="InterPro" id="IPR050921">
    <property type="entry name" value="T4SS_GSP_E_ATPase"/>
</dbReference>
<dbReference type="Pfam" id="PF00437">
    <property type="entry name" value="T2SSE"/>
    <property type="match status" value="1"/>
</dbReference>
<dbReference type="PANTHER" id="PTHR30486:SF16">
    <property type="entry name" value="TWITCHING MOTILITY PROTEIN PILT"/>
    <property type="match status" value="1"/>
</dbReference>
<dbReference type="Gene3D" id="3.30.450.90">
    <property type="match status" value="1"/>
</dbReference>
<evidence type="ECO:0000313" key="4">
    <source>
        <dbReference type="Proteomes" id="UP000177328"/>
    </source>
</evidence>
<dbReference type="GO" id="GO:0016887">
    <property type="term" value="F:ATP hydrolysis activity"/>
    <property type="evidence" value="ECO:0007669"/>
    <property type="project" value="InterPro"/>
</dbReference>
<reference evidence="3 4" key="1">
    <citation type="journal article" date="2016" name="Nat. Commun.">
        <title>Thousands of microbial genomes shed light on interconnected biogeochemical processes in an aquifer system.</title>
        <authorList>
            <person name="Anantharaman K."/>
            <person name="Brown C.T."/>
            <person name="Hug L.A."/>
            <person name="Sharon I."/>
            <person name="Castelle C.J."/>
            <person name="Probst A.J."/>
            <person name="Thomas B.C."/>
            <person name="Singh A."/>
            <person name="Wilkins M.J."/>
            <person name="Karaoz U."/>
            <person name="Brodie E.L."/>
            <person name="Williams K.H."/>
            <person name="Hubbard S.S."/>
            <person name="Banfield J.F."/>
        </authorList>
    </citation>
    <scope>NUCLEOTIDE SEQUENCE [LARGE SCALE GENOMIC DNA]</scope>
</reference>
<dbReference type="EMBL" id="MFDD01000015">
    <property type="protein sequence ID" value="OGE39710.1"/>
    <property type="molecule type" value="Genomic_DNA"/>
</dbReference>
<evidence type="ECO:0000259" key="2">
    <source>
        <dbReference type="PROSITE" id="PS00662"/>
    </source>
</evidence>
<dbReference type="GO" id="GO:0005524">
    <property type="term" value="F:ATP binding"/>
    <property type="evidence" value="ECO:0007669"/>
    <property type="project" value="InterPro"/>
</dbReference>
<dbReference type="Proteomes" id="UP000177328">
    <property type="component" value="Unassembled WGS sequence"/>
</dbReference>
<accession>A0A1F5KFX2</accession>
<dbReference type="PROSITE" id="PS00662">
    <property type="entry name" value="T2SP_E"/>
    <property type="match status" value="1"/>
</dbReference>
<dbReference type="CDD" id="cd01131">
    <property type="entry name" value="PilT"/>
    <property type="match status" value="1"/>
</dbReference>
<proteinExistence type="inferred from homology"/>
<dbReference type="AlphaFoldDB" id="A0A1F5KFX2"/>
<dbReference type="SUPFAM" id="SSF52540">
    <property type="entry name" value="P-loop containing nucleoside triphosphate hydrolases"/>
    <property type="match status" value="1"/>
</dbReference>
<dbReference type="PANTHER" id="PTHR30486">
    <property type="entry name" value="TWITCHING MOTILITY PROTEIN PILT"/>
    <property type="match status" value="1"/>
</dbReference>
<comment type="caution">
    <text evidence="3">The sequence shown here is derived from an EMBL/GenBank/DDBJ whole genome shotgun (WGS) entry which is preliminary data.</text>
</comment>
<organism evidence="3 4">
    <name type="scientific">Candidatus Daviesbacteria bacterium RIFCSPHIGHO2_02_FULL_43_12</name>
    <dbReference type="NCBI Taxonomy" id="1797776"/>
    <lineage>
        <taxon>Bacteria</taxon>
        <taxon>Candidatus Daviesiibacteriota</taxon>
    </lineage>
</organism>
<evidence type="ECO:0000256" key="1">
    <source>
        <dbReference type="ARBA" id="ARBA00006611"/>
    </source>
</evidence>
<gene>
    <name evidence="3" type="ORF">A3D25_03205</name>
</gene>
<name>A0A1F5KFX2_9BACT</name>
<dbReference type="InterPro" id="IPR001482">
    <property type="entry name" value="T2SS/T4SS_dom"/>
</dbReference>
<protein>
    <submittedName>
        <fullName evidence="3">Type IV pili twitching motility protein PilT</fullName>
    </submittedName>
</protein>
<evidence type="ECO:0000313" key="3">
    <source>
        <dbReference type="EMBL" id="OGE39710.1"/>
    </source>
</evidence>